<evidence type="ECO:0000313" key="1">
    <source>
        <dbReference type="EMBL" id="CAE7527236.1"/>
    </source>
</evidence>
<accession>A0A812TAS3</accession>
<protein>
    <submittedName>
        <fullName evidence="1">Uncharacterized protein</fullName>
    </submittedName>
</protein>
<comment type="caution">
    <text evidence="1">The sequence shown here is derived from an EMBL/GenBank/DDBJ whole genome shotgun (WGS) entry which is preliminary data.</text>
</comment>
<dbReference type="Proteomes" id="UP000604046">
    <property type="component" value="Unassembled WGS sequence"/>
</dbReference>
<reference evidence="1" key="1">
    <citation type="submission" date="2021-02" db="EMBL/GenBank/DDBJ databases">
        <authorList>
            <person name="Dougan E. K."/>
            <person name="Rhodes N."/>
            <person name="Thang M."/>
            <person name="Chan C."/>
        </authorList>
    </citation>
    <scope>NUCLEOTIDE SEQUENCE</scope>
</reference>
<name>A0A812TAS3_9DINO</name>
<proteinExistence type="predicted"/>
<gene>
    <name evidence="1" type="ORF">SNAT2548_LOCUS29522</name>
</gene>
<dbReference type="EMBL" id="CAJNDS010002564">
    <property type="protein sequence ID" value="CAE7527236.1"/>
    <property type="molecule type" value="Genomic_DNA"/>
</dbReference>
<organism evidence="1 2">
    <name type="scientific">Symbiodinium natans</name>
    <dbReference type="NCBI Taxonomy" id="878477"/>
    <lineage>
        <taxon>Eukaryota</taxon>
        <taxon>Sar</taxon>
        <taxon>Alveolata</taxon>
        <taxon>Dinophyceae</taxon>
        <taxon>Suessiales</taxon>
        <taxon>Symbiodiniaceae</taxon>
        <taxon>Symbiodinium</taxon>
    </lineage>
</organism>
<keyword evidence="2" id="KW-1185">Reference proteome</keyword>
<dbReference type="OrthoDB" id="10400692at2759"/>
<dbReference type="AlphaFoldDB" id="A0A812TAS3"/>
<sequence>MTAKSCHEAANGFPNAGRLLLVDSALDKIAWLQDAISLDPHRRPVLLVDDLTRGHHLAQAVPDEKMRSALQALRLEHEVFDPQTSDWARLAERLLSRASEMRTTRSRPAAPAVLCYD</sequence>
<evidence type="ECO:0000313" key="2">
    <source>
        <dbReference type="Proteomes" id="UP000604046"/>
    </source>
</evidence>